<dbReference type="AlphaFoldDB" id="A0A2S9KHT5"/>
<dbReference type="RefSeq" id="WP_105728319.1">
    <property type="nucleotide sequence ID" value="NZ_DAIPCI010000006.1"/>
</dbReference>
<dbReference type="InterPro" id="IPR025612">
    <property type="entry name" value="YqjK"/>
</dbReference>
<proteinExistence type="predicted"/>
<organism evidence="1 2">
    <name type="scientific">Malikia spinosa</name>
    <dbReference type="NCBI Taxonomy" id="86180"/>
    <lineage>
        <taxon>Bacteria</taxon>
        <taxon>Pseudomonadati</taxon>
        <taxon>Pseudomonadota</taxon>
        <taxon>Betaproteobacteria</taxon>
        <taxon>Burkholderiales</taxon>
        <taxon>Comamonadaceae</taxon>
        <taxon>Malikia</taxon>
    </lineage>
</organism>
<gene>
    <name evidence="1" type="ORF">C6P61_02325</name>
</gene>
<dbReference type="Pfam" id="PF13997">
    <property type="entry name" value="YqjK"/>
    <property type="match status" value="1"/>
</dbReference>
<evidence type="ECO:0008006" key="3">
    <source>
        <dbReference type="Google" id="ProtNLM"/>
    </source>
</evidence>
<sequence length="106" mass="12538">MTPRQQRLWMRRQELLHQSSELRQRLQRHGEGIAPLLRGADRAWSAAVWLREHPLVPAAALALLAWRRPRTLLRWGRRGWAGWQLFRRVRAAWDARASAMAAQFLR</sequence>
<keyword evidence="2" id="KW-1185">Reference proteome</keyword>
<dbReference type="EMBL" id="PVLR01000007">
    <property type="protein sequence ID" value="PRD69994.1"/>
    <property type="molecule type" value="Genomic_DNA"/>
</dbReference>
<name>A0A2S9KHT5_9BURK</name>
<comment type="caution">
    <text evidence="1">The sequence shown here is derived from an EMBL/GenBank/DDBJ whole genome shotgun (WGS) entry which is preliminary data.</text>
</comment>
<reference evidence="1 2" key="1">
    <citation type="submission" date="2018-03" db="EMBL/GenBank/DDBJ databases">
        <title>Comparative genomics illustrates the genes involved in a hyperalkaliphilic mechanisms of Serpentinomonas isolated from highly-alkaline calcium-rich serpentinized springs.</title>
        <authorList>
            <person name="Suzuki S."/>
            <person name="Ishii S."/>
            <person name="Walworth N."/>
            <person name="Bird L."/>
            <person name="Kuenen J.G."/>
            <person name="Nealson K.H."/>
        </authorList>
    </citation>
    <scope>NUCLEOTIDE SEQUENCE [LARGE SCALE GENOMIC DNA]</scope>
    <source>
        <strain evidence="1 2">83</strain>
    </source>
</reference>
<evidence type="ECO:0000313" key="2">
    <source>
        <dbReference type="Proteomes" id="UP000238326"/>
    </source>
</evidence>
<dbReference type="Proteomes" id="UP000238326">
    <property type="component" value="Unassembled WGS sequence"/>
</dbReference>
<evidence type="ECO:0000313" key="1">
    <source>
        <dbReference type="EMBL" id="PRD69994.1"/>
    </source>
</evidence>
<protein>
    <recommendedName>
        <fullName evidence="3">YqjK-like family protein</fullName>
    </recommendedName>
</protein>
<dbReference type="OrthoDB" id="9181654at2"/>
<accession>A0A2S9KHT5</accession>